<comment type="caution">
    <text evidence="1">The sequence shown here is derived from an EMBL/GenBank/DDBJ whole genome shotgun (WGS) entry which is preliminary data.</text>
</comment>
<dbReference type="Proteomes" id="UP000550501">
    <property type="component" value="Unassembled WGS sequence"/>
</dbReference>
<evidence type="ECO:0000313" key="2">
    <source>
        <dbReference type="Proteomes" id="UP000550501"/>
    </source>
</evidence>
<gene>
    <name evidence="1" type="ORF">FHR72_000109</name>
</gene>
<dbReference type="AlphaFoldDB" id="A0A839Q625"/>
<dbReference type="RefSeq" id="WP_183465966.1">
    <property type="nucleotide sequence ID" value="NZ_JACHVU010000001.1"/>
</dbReference>
<keyword evidence="2" id="KW-1185">Reference proteome</keyword>
<organism evidence="1 2">
    <name type="scientific">Mycolicibacterium iranicum</name>
    <name type="common">Mycobacterium iranicum</name>
    <dbReference type="NCBI Taxonomy" id="912594"/>
    <lineage>
        <taxon>Bacteria</taxon>
        <taxon>Bacillati</taxon>
        <taxon>Actinomycetota</taxon>
        <taxon>Actinomycetes</taxon>
        <taxon>Mycobacteriales</taxon>
        <taxon>Mycobacteriaceae</taxon>
        <taxon>Mycolicibacterium</taxon>
    </lineage>
</organism>
<proteinExistence type="predicted"/>
<reference evidence="1 2" key="1">
    <citation type="submission" date="2020-08" db="EMBL/GenBank/DDBJ databases">
        <title>The Agave Microbiome: Exploring the role of microbial communities in plant adaptations to desert environments.</title>
        <authorList>
            <person name="Partida-Martinez L.P."/>
        </authorList>
    </citation>
    <scope>NUCLEOTIDE SEQUENCE [LARGE SCALE GENOMIC DNA]</scope>
    <source>
        <strain evidence="1 2">AT2.18</strain>
    </source>
</reference>
<protein>
    <submittedName>
        <fullName evidence="1">Uncharacterized protein</fullName>
    </submittedName>
</protein>
<name>A0A839Q625_MYCIR</name>
<evidence type="ECO:0000313" key="1">
    <source>
        <dbReference type="EMBL" id="MBB2988652.1"/>
    </source>
</evidence>
<accession>A0A839Q625</accession>
<sequence>MAGVLRRLLRIGKLPTALRGEAEAEGVVHFSDCLGVWVRFTGEIPGRKSVGLVRGYGGALVLTNRRLLATLGALPGRAGRAADLPWSAPQTGVVQGTLSETGLVLEIADLSQVDPAFRGTLSLTFATTLTADELSRVPTRSVAFNVPPRFVYSVLGVPHG</sequence>
<dbReference type="EMBL" id="JACHVU010000001">
    <property type="protein sequence ID" value="MBB2988652.1"/>
    <property type="molecule type" value="Genomic_DNA"/>
</dbReference>